<organism evidence="3 4">
    <name type="scientific">Strigamia maritima</name>
    <name type="common">European centipede</name>
    <name type="synonym">Geophilus maritimus</name>
    <dbReference type="NCBI Taxonomy" id="126957"/>
    <lineage>
        <taxon>Eukaryota</taxon>
        <taxon>Metazoa</taxon>
        <taxon>Ecdysozoa</taxon>
        <taxon>Arthropoda</taxon>
        <taxon>Myriapoda</taxon>
        <taxon>Chilopoda</taxon>
        <taxon>Pleurostigmophora</taxon>
        <taxon>Geophilomorpha</taxon>
        <taxon>Linotaeniidae</taxon>
        <taxon>Strigamia</taxon>
    </lineage>
</organism>
<feature type="transmembrane region" description="Helical" evidence="1">
    <location>
        <begin position="221"/>
        <end position="244"/>
    </location>
</feature>
<evidence type="ECO:0000256" key="1">
    <source>
        <dbReference type="SAM" id="Phobius"/>
    </source>
</evidence>
<keyword evidence="4" id="KW-1185">Reference proteome</keyword>
<reference evidence="3" key="2">
    <citation type="submission" date="2015-02" db="UniProtKB">
        <authorList>
            <consortium name="EnsemblMetazoa"/>
        </authorList>
    </citation>
    <scope>IDENTIFICATION</scope>
</reference>
<dbReference type="HOGENOM" id="CLU_349618_0_0_1"/>
<dbReference type="Proteomes" id="UP000014500">
    <property type="component" value="Unassembled WGS sequence"/>
</dbReference>
<reference evidence="4" key="1">
    <citation type="submission" date="2011-05" db="EMBL/GenBank/DDBJ databases">
        <authorList>
            <person name="Richards S.R."/>
            <person name="Qu J."/>
            <person name="Jiang H."/>
            <person name="Jhangiani S.N."/>
            <person name="Agravi P."/>
            <person name="Goodspeed R."/>
            <person name="Gross S."/>
            <person name="Mandapat C."/>
            <person name="Jackson L."/>
            <person name="Mathew T."/>
            <person name="Pu L."/>
            <person name="Thornton R."/>
            <person name="Saada N."/>
            <person name="Wilczek-Boney K.B."/>
            <person name="Lee S."/>
            <person name="Kovar C."/>
            <person name="Wu Y."/>
            <person name="Scherer S.E."/>
            <person name="Worley K.C."/>
            <person name="Muzny D.M."/>
            <person name="Gibbs R."/>
        </authorList>
    </citation>
    <scope>NUCLEOTIDE SEQUENCE</scope>
    <source>
        <strain evidence="4">Brora</strain>
    </source>
</reference>
<feature type="signal peptide" evidence="2">
    <location>
        <begin position="1"/>
        <end position="16"/>
    </location>
</feature>
<proteinExistence type="predicted"/>
<evidence type="ECO:0000313" key="4">
    <source>
        <dbReference type="Proteomes" id="UP000014500"/>
    </source>
</evidence>
<keyword evidence="1" id="KW-0812">Transmembrane</keyword>
<feature type="chain" id="PRO_5004580181" description="Ig-like domain-containing protein" evidence="2">
    <location>
        <begin position="17"/>
        <end position="806"/>
    </location>
</feature>
<accession>T1JCS0</accession>
<sequence>MFSIALIFCLLIGCFSYRVEINEKSPVKFKSDKGKVLSCVAEHFQRPITYQWSVIQADSNYTFPNSNHSHLEIKFHTPQSGYIVCQAKGRYDRQYFNSIKLSFYVTSGSSDKKVWIDSNSSPIHFKKNHGVTLTCKTKGFKYPISYQWIDVRNSLILVTSDFPSAKFVFTKKAKDGLIQCRVRDRGEPFYIPSKYVQYVDLRMRIDVPNDLHLLYYFRRSLLNMFVLTSIFCLFVGCFSVNVYISDVTPPVKLKVNVGKVFQCVAENILRPITYQWSIIQASSNYTFLKSNYSFWEIKFHEAQTGYIVCQARGRYDNSFYNSTKISFYVSPDFPSDKKVWIDHSPPINFIINRPKILTCKTKGFKYPISYEWIDVSRTIVLGTFDYPNAKFVFHQRVRNGLIQCRVRDRGYTVPIPSDYVVYHEKFMQSHSLLLLSSVYLLNLFDSNQQLPIDNNLTVFYKVDFAAGLLSMFFKTLIFCLFVCCFSVNVYIKDVTAPIKFKVNEKKPFTCVAQNIQRPITYQWSIIQAGSNFTFPNSNYSKWQIVFSYTQTGYIVCQAKGRYDNRFYNSTKISFYVTSGSSTNKKVWIDGYSPIKFKVNQPKELICKTSGITDPLFYQWIDIRTTTILGTFNYPRATFIFRQRVKDGLIQCRVRDRRDTFPTPSKYVPYQVTSIVLIIICGDATINSKQPFRKMSERNDHQTKKFAVRELQRLNFGDTSKFIKDWNPEISNRNKGMKLKRLQSYKDSANIKRFCPNDNSDKPKFDNCDCLDERMKSVKRISYEEYISTSIKIKRCQQGIHFFGSSR</sequence>
<keyword evidence="1" id="KW-0472">Membrane</keyword>
<evidence type="ECO:0000256" key="2">
    <source>
        <dbReference type="SAM" id="SignalP"/>
    </source>
</evidence>
<evidence type="ECO:0008006" key="5">
    <source>
        <dbReference type="Google" id="ProtNLM"/>
    </source>
</evidence>
<feature type="transmembrane region" description="Helical" evidence="1">
    <location>
        <begin position="464"/>
        <end position="491"/>
    </location>
</feature>
<dbReference type="AlphaFoldDB" id="T1JCS0"/>
<dbReference type="EMBL" id="JH432074">
    <property type="status" value="NOT_ANNOTATED_CDS"/>
    <property type="molecule type" value="Genomic_DNA"/>
</dbReference>
<evidence type="ECO:0000313" key="3">
    <source>
        <dbReference type="EnsemblMetazoa" id="SMAR011589-PA"/>
    </source>
</evidence>
<dbReference type="EnsemblMetazoa" id="SMAR011589-RA">
    <property type="protein sequence ID" value="SMAR011589-PA"/>
    <property type="gene ID" value="SMAR011589"/>
</dbReference>
<keyword evidence="1" id="KW-1133">Transmembrane helix</keyword>
<protein>
    <recommendedName>
        <fullName evidence="5">Ig-like domain-containing protein</fullName>
    </recommendedName>
</protein>
<name>T1JCS0_STRMM</name>
<keyword evidence="2" id="KW-0732">Signal</keyword>